<dbReference type="SUPFAM" id="SSF51197">
    <property type="entry name" value="Clavaminate synthase-like"/>
    <property type="match status" value="1"/>
</dbReference>
<evidence type="ECO:0000313" key="2">
    <source>
        <dbReference type="Proteomes" id="UP001254608"/>
    </source>
</evidence>
<gene>
    <name evidence="1" type="ORF">RM530_03565</name>
</gene>
<organism evidence="1 2">
    <name type="scientific">Banduia mediterranea</name>
    <dbReference type="NCBI Taxonomy" id="3075609"/>
    <lineage>
        <taxon>Bacteria</taxon>
        <taxon>Pseudomonadati</taxon>
        <taxon>Pseudomonadota</taxon>
        <taxon>Gammaproteobacteria</taxon>
        <taxon>Nevskiales</taxon>
        <taxon>Algiphilaceae</taxon>
        <taxon>Banduia</taxon>
    </lineage>
</organism>
<sequence>MRLPAFVRRFHKPERDAQRAQQIWRTFDEQRHYDAYLARCRAACRRVPKPEGAPELGQRGFHYLRALTPEAARARIEALQSGHQLQLLKKDSRHLEGFRVDDREWLTGFLDQVLRDPVDSAIAGFFGSEYLVHWVAFSLTRAAPEQESVSFRWHCDKGPSAHLKLIVYLNPTTGHGGNTEFMDLDDTLTVAQRGYLFGRSKARTADTRHLAELAGRPLSTELRDRQAGEAVLFQPARVLHRGISPSRGPRLTATLCLLPSPVNWRRALEAGALADLAVDDKWHDDALDFLAGLERRLKGAAQDV</sequence>
<dbReference type="RefSeq" id="WP_311363833.1">
    <property type="nucleotide sequence ID" value="NZ_JAVRIC010000003.1"/>
</dbReference>
<evidence type="ECO:0008006" key="3">
    <source>
        <dbReference type="Google" id="ProtNLM"/>
    </source>
</evidence>
<reference evidence="1 2" key="1">
    <citation type="submission" date="2023-09" db="EMBL/GenBank/DDBJ databases">
        <authorList>
            <person name="Rey-Velasco X."/>
        </authorList>
    </citation>
    <scope>NUCLEOTIDE SEQUENCE [LARGE SCALE GENOMIC DNA]</scope>
    <source>
        <strain evidence="1 2">W345</strain>
    </source>
</reference>
<dbReference type="Gene3D" id="2.60.120.620">
    <property type="entry name" value="q2cbj1_9rhob like domain"/>
    <property type="match status" value="1"/>
</dbReference>
<evidence type="ECO:0000313" key="1">
    <source>
        <dbReference type="EMBL" id="MDT0496443.1"/>
    </source>
</evidence>
<dbReference type="Proteomes" id="UP001254608">
    <property type="component" value="Unassembled WGS sequence"/>
</dbReference>
<name>A0ABU2WEZ8_9GAMM</name>
<comment type="caution">
    <text evidence="1">The sequence shown here is derived from an EMBL/GenBank/DDBJ whole genome shotgun (WGS) entry which is preliminary data.</text>
</comment>
<dbReference type="EMBL" id="JAVRIC010000003">
    <property type="protein sequence ID" value="MDT0496443.1"/>
    <property type="molecule type" value="Genomic_DNA"/>
</dbReference>
<proteinExistence type="predicted"/>
<keyword evidence="2" id="KW-1185">Reference proteome</keyword>
<protein>
    <recommendedName>
        <fullName evidence="3">Phytanoyl-CoA dioxygenase</fullName>
    </recommendedName>
</protein>
<accession>A0ABU2WEZ8</accession>